<evidence type="ECO:0000256" key="12">
    <source>
        <dbReference type="PROSITE-ProRule" id="PRU00302"/>
    </source>
</evidence>
<dbReference type="SMART" id="SM00181">
    <property type="entry name" value="EGF"/>
    <property type="match status" value="2"/>
</dbReference>
<dbReference type="Pfam" id="PF07686">
    <property type="entry name" value="V-set"/>
    <property type="match status" value="1"/>
</dbReference>
<feature type="chain" id="PRO_5019144556" description="Neurocan core protein" evidence="15">
    <location>
        <begin position="19"/>
        <end position="1734"/>
    </location>
</feature>
<dbReference type="FunFam" id="2.10.25.10:FF:000123">
    <property type="entry name" value="Crumbs homolog 1 (Drosophila)"/>
    <property type="match status" value="1"/>
</dbReference>
<keyword evidence="6" id="KW-0106">Calcium</keyword>
<dbReference type="CDD" id="cd00054">
    <property type="entry name" value="EGF_CA"/>
    <property type="match status" value="2"/>
</dbReference>
<evidence type="ECO:0000256" key="2">
    <source>
        <dbReference type="ARBA" id="ARBA00022525"/>
    </source>
</evidence>
<evidence type="ECO:0000259" key="20">
    <source>
        <dbReference type="PROSITE" id="PS50963"/>
    </source>
</evidence>
<evidence type="ECO:0000256" key="5">
    <source>
        <dbReference type="ARBA" id="ARBA00022737"/>
    </source>
</evidence>
<gene>
    <name evidence="21" type="ORF">chiPu_0015784</name>
</gene>
<dbReference type="GO" id="GO:0005615">
    <property type="term" value="C:extracellular space"/>
    <property type="evidence" value="ECO:0007669"/>
    <property type="project" value="TreeGrafter"/>
</dbReference>
<dbReference type="InterPro" id="IPR003599">
    <property type="entry name" value="Ig_sub"/>
</dbReference>
<feature type="domain" description="EGF-like" evidence="16">
    <location>
        <begin position="1469"/>
        <end position="1505"/>
    </location>
</feature>
<evidence type="ECO:0000259" key="17">
    <source>
        <dbReference type="PROSITE" id="PS50041"/>
    </source>
</evidence>
<dbReference type="PROSITE" id="PS00010">
    <property type="entry name" value="ASX_HYDROXYL"/>
    <property type="match status" value="1"/>
</dbReference>
<feature type="domain" description="EGF-like" evidence="16">
    <location>
        <begin position="1431"/>
        <end position="1467"/>
    </location>
</feature>
<dbReference type="Gene3D" id="2.10.70.10">
    <property type="entry name" value="Complement Module, domain 1"/>
    <property type="match status" value="1"/>
</dbReference>
<keyword evidence="3 11" id="KW-0245">EGF-like domain</keyword>
<sequence>MLIVPLHIGWLCLCLASAASLHETAPIGDDEKIVNIKKVQHLPVVRGLSDSALLPCVFSVLPSSAIDPSLLPDPPRIKWTKVLLDGGSRKEIPVLVAKNNTVKLNPAYQGRASLPGYGPYHYNASLEIVSLQASDTGIYQCEVVVGIDDEQDTVPLEVLGVVFHYRAASNRYSLTFEAASQACLDNSARIASPQELLAAFQDGFDHCDAGWVSDQTVRYPIRSPRPGCYGDKFEYPGIRTYGIRDPSEQYDVYCYIKELKGNVFHETTTLKLNLTEAMHQCQMQGAQLATAGQLYMAWNQGFDQCDAGWLADGSVRYPINIPRRNCGGDMPGVRTVYQLPNRTGFPDAGSKYDAYCFRAGDVQPSTKQRVNLEGASAFENSERLIPQLSAAQGGDESSNTVTPISSKLSFKEWPLLSGTELTELSKQVEEPPSHNLTVTQQTVQEHLERHTPTADSEQPHSSGKDSSLSIHPEEHNLSPTASSNLAPVNSRNSSGKLLDVLNELDISEGSGLDYSGDHFDNSTRGMTLASYASPTVTAEGPNEEVSHNSSDLIQASPALVALDVVTSAFNPKEKANGTQGQTSEREPTQQPESTTLNRVSPGISTPSASSDSDGFNLQAVTVSLLAKEMKSDIVVIGESNELPPPGPEPMSKNELDTDWEFLEKQSLKSKATEVMTIELSNQQLDNLPTIEPETTESIIKDTTVVTEQVLTSASQASSYIPTPSHIVTDPKEWLQVATGQPRRESSSVQLTNEKDGEQVITPLSGNDQDGSKFKRAHEELWLLERQSHKTEKPSSTETTEITTVRNEESDSSTQELESSRNVATVTNNSSTSTIGRTYLEMVTEASGDVVPREDKEYLSAVTKHTNIYRKLGIYGQHQEGNNSQSSNISNKAWEEQTAVSLLLPNISKNRIPPEENRTIGSDEGEKPLAVVGVTHGLVDLQPHTVTDYPGGEFSERSSVPVRPSTGYVGLLQEGAGTLATGDLGGSGDGETIFLNQHQTGSDTAENHSGTLSGHESDSEERQTSADSVPDPLKASEEELQERTLAFEGHVNSLTQPTPHSTALIDTSVPKDNEEHLTEETELTYLIMPERETESLNGLDGSQPLGKQIPSTIQSSVVNTTDGNETSSQPPTKKLMPSNEIEQTMNKLSETEREDIMSVTAASGIGLLLHGENFPEAHRDHSKSVTFASGSAVLATTSTEVGLGPLHSTTSNVVRNTEIVLTSVTGTVDRKEGTGVSGLSPTAKPTAHVVKETEEAIPAVTVSSITQDSHAELELPRTVAITAEQSMVPTVLGTVGLAEEELQRLERPERAGEDTAFTEGPALFTSIPFPTPLYDLNLSHHESTTVDDSMEHMIPSVPHDAETLPSETRISSPYEEADGSGAAEQMLVTTDQMAEDPTGSALEQEKESSAVTPSIVSLNDLDEGLVFPITEGSNPCQTNPCLHEGTCVSNRTVYTCNCVPGFTGENCEIDIDECQSSPCENGATCVDGINSFTCLCLPSYAGRLCEEDTEGCDHNWQKFLGHCYRYFSHRRLWENAEKDCRGHGAHLVSIHSAEEKEFLNSLGREYAWIGLNDRTIEEDFQWTDGSSLQYENWRENQPDSFFAGGEDCVVTIKHENGKWNDVPCNYNLPYICKKGTVLCGPPPVLEHAVTLGRKKARYEIHSLVRYQCEDGLIQRHIPTIKCHSNGKWDKPKILCLNPTSGNRRSRRHQHKSSRKDKRKHKRNLDLHQLDMKPFY</sequence>
<keyword evidence="10" id="KW-0393">Immunoglobulin domain</keyword>
<keyword evidence="4 15" id="KW-0732">Signal</keyword>
<comment type="caution">
    <text evidence="11">Lacks conserved residue(s) required for the propagation of feature annotation.</text>
</comment>
<dbReference type="PROSITE" id="PS50923">
    <property type="entry name" value="SUSHI"/>
    <property type="match status" value="1"/>
</dbReference>
<dbReference type="InterPro" id="IPR007110">
    <property type="entry name" value="Ig-like_dom"/>
</dbReference>
<evidence type="ECO:0000259" key="19">
    <source>
        <dbReference type="PROSITE" id="PS50923"/>
    </source>
</evidence>
<dbReference type="InterPro" id="IPR016186">
    <property type="entry name" value="C-type_lectin-like/link_sf"/>
</dbReference>
<dbReference type="GO" id="GO:0010001">
    <property type="term" value="P:glial cell differentiation"/>
    <property type="evidence" value="ECO:0007669"/>
    <property type="project" value="TreeGrafter"/>
</dbReference>
<dbReference type="InterPro" id="IPR001881">
    <property type="entry name" value="EGF-like_Ca-bd_dom"/>
</dbReference>
<dbReference type="GO" id="GO:0005509">
    <property type="term" value="F:calcium ion binding"/>
    <property type="evidence" value="ECO:0007669"/>
    <property type="project" value="InterPro"/>
</dbReference>
<feature type="domain" description="C-type lectin" evidence="17">
    <location>
        <begin position="1518"/>
        <end position="1632"/>
    </location>
</feature>
<name>A0A401T3Q2_CHIPU</name>
<dbReference type="FunFam" id="2.10.70.10:FF:000003">
    <property type="entry name" value="Versican core protein"/>
    <property type="match status" value="1"/>
</dbReference>
<evidence type="ECO:0000256" key="13">
    <source>
        <dbReference type="PROSITE-ProRule" id="PRU00323"/>
    </source>
</evidence>
<feature type="region of interest" description="Disordered" evidence="14">
    <location>
        <begin position="572"/>
        <end position="614"/>
    </location>
</feature>
<feature type="domain" description="Ig-like" evidence="18">
    <location>
        <begin position="31"/>
        <end position="157"/>
    </location>
</feature>
<evidence type="ECO:0000256" key="11">
    <source>
        <dbReference type="PROSITE-ProRule" id="PRU00076"/>
    </source>
</evidence>
<dbReference type="SMART" id="SM00409">
    <property type="entry name" value="IG"/>
    <property type="match status" value="1"/>
</dbReference>
<feature type="region of interest" description="Disordered" evidence="14">
    <location>
        <begin position="999"/>
        <end position="1032"/>
    </location>
</feature>
<dbReference type="SUPFAM" id="SSF48726">
    <property type="entry name" value="Immunoglobulin"/>
    <property type="match status" value="1"/>
</dbReference>
<dbReference type="GO" id="GO:0007417">
    <property type="term" value="P:central nervous system development"/>
    <property type="evidence" value="ECO:0007669"/>
    <property type="project" value="TreeGrafter"/>
</dbReference>
<dbReference type="GO" id="GO:0005540">
    <property type="term" value="F:hyaluronic acid binding"/>
    <property type="evidence" value="ECO:0007669"/>
    <property type="project" value="InterPro"/>
</dbReference>
<dbReference type="EMBL" id="BEZZ01000972">
    <property type="protein sequence ID" value="GCC37281.1"/>
    <property type="molecule type" value="Genomic_DNA"/>
</dbReference>
<organism evidence="21 22">
    <name type="scientific">Chiloscyllium punctatum</name>
    <name type="common">Brownbanded bambooshark</name>
    <name type="synonym">Hemiscyllium punctatum</name>
    <dbReference type="NCBI Taxonomy" id="137246"/>
    <lineage>
        <taxon>Eukaryota</taxon>
        <taxon>Metazoa</taxon>
        <taxon>Chordata</taxon>
        <taxon>Craniata</taxon>
        <taxon>Vertebrata</taxon>
        <taxon>Chondrichthyes</taxon>
        <taxon>Elasmobranchii</taxon>
        <taxon>Galeomorphii</taxon>
        <taxon>Galeoidea</taxon>
        <taxon>Orectolobiformes</taxon>
        <taxon>Hemiscylliidae</taxon>
        <taxon>Chiloscyllium</taxon>
    </lineage>
</organism>
<dbReference type="FunFam" id="2.60.40.10:FF:000571">
    <property type="entry name" value="Neurocan core protein"/>
    <property type="match status" value="1"/>
</dbReference>
<dbReference type="PANTHER" id="PTHR22804">
    <property type="entry name" value="AGGRECAN/VERSICAN PROTEOGLYCAN"/>
    <property type="match status" value="1"/>
</dbReference>
<evidence type="ECO:0000256" key="14">
    <source>
        <dbReference type="SAM" id="MobiDB-lite"/>
    </source>
</evidence>
<dbReference type="PROSITE" id="PS50963">
    <property type="entry name" value="LINK_2"/>
    <property type="match status" value="2"/>
</dbReference>
<dbReference type="Pfam" id="PF00059">
    <property type="entry name" value="Lectin_C"/>
    <property type="match status" value="1"/>
</dbReference>
<keyword evidence="22" id="KW-1185">Reference proteome</keyword>
<evidence type="ECO:0000256" key="4">
    <source>
        <dbReference type="ARBA" id="ARBA00022729"/>
    </source>
</evidence>
<feature type="disulfide bond" evidence="13">
    <location>
        <begin position="305"/>
        <end position="326"/>
    </location>
</feature>
<feature type="compositionally biased region" description="Basic and acidic residues" evidence="14">
    <location>
        <begin position="784"/>
        <end position="794"/>
    </location>
</feature>
<dbReference type="Gene3D" id="2.60.40.10">
    <property type="entry name" value="Immunoglobulins"/>
    <property type="match status" value="1"/>
</dbReference>
<dbReference type="PROSITE" id="PS50026">
    <property type="entry name" value="EGF_3"/>
    <property type="match status" value="2"/>
</dbReference>
<feature type="signal peptide" evidence="15">
    <location>
        <begin position="1"/>
        <end position="18"/>
    </location>
</feature>
<dbReference type="PANTHER" id="PTHR22804:SF24">
    <property type="entry name" value="NEUROCAN CORE PROTEIN"/>
    <property type="match status" value="1"/>
</dbReference>
<protein>
    <recommendedName>
        <fullName evidence="23">Neurocan core protein</fullName>
    </recommendedName>
</protein>
<evidence type="ECO:0000256" key="15">
    <source>
        <dbReference type="SAM" id="SignalP"/>
    </source>
</evidence>
<dbReference type="Proteomes" id="UP000287033">
    <property type="component" value="Unassembled WGS sequence"/>
</dbReference>
<dbReference type="Pfam" id="PF00008">
    <property type="entry name" value="EGF"/>
    <property type="match status" value="2"/>
</dbReference>
<dbReference type="GO" id="GO:0072534">
    <property type="term" value="C:perineuronal net"/>
    <property type="evidence" value="ECO:0007669"/>
    <property type="project" value="TreeGrafter"/>
</dbReference>
<dbReference type="STRING" id="137246.A0A401T3Q2"/>
<evidence type="ECO:0000256" key="3">
    <source>
        <dbReference type="ARBA" id="ARBA00022536"/>
    </source>
</evidence>
<feature type="disulfide bond" evidence="12">
    <location>
        <begin position="1638"/>
        <end position="1681"/>
    </location>
</feature>
<feature type="domain" description="Sushi" evidence="19">
    <location>
        <begin position="1636"/>
        <end position="1696"/>
    </location>
</feature>
<dbReference type="SMART" id="SM00445">
    <property type="entry name" value="LINK"/>
    <property type="match status" value="2"/>
</dbReference>
<evidence type="ECO:0000256" key="7">
    <source>
        <dbReference type="ARBA" id="ARBA00022974"/>
    </source>
</evidence>
<dbReference type="SMART" id="SM00034">
    <property type="entry name" value="CLECT"/>
    <property type="match status" value="1"/>
</dbReference>
<evidence type="ECO:0000256" key="1">
    <source>
        <dbReference type="ARBA" id="ARBA00004613"/>
    </source>
</evidence>
<dbReference type="InterPro" id="IPR000742">
    <property type="entry name" value="EGF"/>
</dbReference>
<evidence type="ECO:0000256" key="6">
    <source>
        <dbReference type="ARBA" id="ARBA00022837"/>
    </source>
</evidence>
<dbReference type="InterPro" id="IPR000538">
    <property type="entry name" value="Link_dom"/>
</dbReference>
<dbReference type="CDD" id="cd03517">
    <property type="entry name" value="Link_domain_CSPGs_modules_1_3"/>
    <property type="match status" value="1"/>
</dbReference>
<feature type="compositionally biased region" description="Polar residues" evidence="14">
    <location>
        <begin position="453"/>
        <end position="469"/>
    </location>
</feature>
<comment type="subcellular location">
    <subcellularLocation>
        <location evidence="1">Secreted</location>
    </subcellularLocation>
</comment>
<comment type="caution">
    <text evidence="21">The sequence shown here is derived from an EMBL/GenBank/DDBJ whole genome shotgun (WGS) entry which is preliminary data.</text>
</comment>
<evidence type="ECO:0000313" key="22">
    <source>
        <dbReference type="Proteomes" id="UP000287033"/>
    </source>
</evidence>
<dbReference type="InterPro" id="IPR036179">
    <property type="entry name" value="Ig-like_dom_sf"/>
</dbReference>
<dbReference type="InterPro" id="IPR018378">
    <property type="entry name" value="C-type_lectin_CS"/>
</dbReference>
<dbReference type="PROSITE" id="PS01186">
    <property type="entry name" value="EGF_2"/>
    <property type="match status" value="1"/>
</dbReference>
<dbReference type="GO" id="GO:0007155">
    <property type="term" value="P:cell adhesion"/>
    <property type="evidence" value="ECO:0007669"/>
    <property type="project" value="InterPro"/>
</dbReference>
<dbReference type="SUPFAM" id="SSF57535">
    <property type="entry name" value="Complement control module/SCR domain"/>
    <property type="match status" value="1"/>
</dbReference>
<feature type="compositionally biased region" description="Polar residues" evidence="14">
    <location>
        <begin position="576"/>
        <end position="614"/>
    </location>
</feature>
<dbReference type="PROSITE" id="PS01187">
    <property type="entry name" value="EGF_CA"/>
    <property type="match status" value="1"/>
</dbReference>
<dbReference type="SUPFAM" id="SSF56436">
    <property type="entry name" value="C-type lectin-like"/>
    <property type="match status" value="3"/>
</dbReference>
<feature type="region of interest" description="Disordered" evidence="14">
    <location>
        <begin position="784"/>
        <end position="831"/>
    </location>
</feature>
<keyword evidence="12" id="KW-0768">Sushi</keyword>
<feature type="region of interest" description="Disordered" evidence="14">
    <location>
        <begin position="944"/>
        <end position="965"/>
    </location>
</feature>
<dbReference type="GO" id="GO:0001501">
    <property type="term" value="P:skeletal system development"/>
    <property type="evidence" value="ECO:0007669"/>
    <property type="project" value="TreeGrafter"/>
</dbReference>
<dbReference type="PRINTS" id="PR01265">
    <property type="entry name" value="LINKMODULE"/>
</dbReference>
<dbReference type="InterPro" id="IPR000436">
    <property type="entry name" value="Sushi_SCR_CCP_dom"/>
</dbReference>
<feature type="domain" description="Link" evidence="20">
    <location>
        <begin position="262"/>
        <end position="358"/>
    </location>
</feature>
<dbReference type="InterPro" id="IPR013783">
    <property type="entry name" value="Ig-like_fold"/>
</dbReference>
<dbReference type="PROSITE" id="PS50041">
    <property type="entry name" value="C_TYPE_LECTIN_2"/>
    <property type="match status" value="1"/>
</dbReference>
<feature type="compositionally biased region" description="Low complexity" evidence="14">
    <location>
        <begin position="795"/>
        <end position="804"/>
    </location>
</feature>
<dbReference type="CDD" id="cd00033">
    <property type="entry name" value="CCP"/>
    <property type="match status" value="1"/>
</dbReference>
<dbReference type="SMART" id="SM00406">
    <property type="entry name" value="IGv"/>
    <property type="match status" value="1"/>
</dbReference>
<feature type="region of interest" description="Disordered" evidence="14">
    <location>
        <begin position="1696"/>
        <end position="1724"/>
    </location>
</feature>
<feature type="disulfide bond" evidence="13">
    <location>
        <begin position="207"/>
        <end position="228"/>
    </location>
</feature>
<feature type="region of interest" description="Disordered" evidence="14">
    <location>
        <begin position="738"/>
        <end position="771"/>
    </location>
</feature>
<feature type="domain" description="Link" evidence="20">
    <location>
        <begin position="161"/>
        <end position="256"/>
    </location>
</feature>
<dbReference type="FunFam" id="3.10.100.10:FF:000002">
    <property type="entry name" value="Hyaluronan proteoglycan link protein 1"/>
    <property type="match status" value="1"/>
</dbReference>
<feature type="disulfide bond" evidence="12">
    <location>
        <begin position="1667"/>
        <end position="1694"/>
    </location>
</feature>
<dbReference type="InterPro" id="IPR001304">
    <property type="entry name" value="C-type_lectin-like"/>
</dbReference>
<dbReference type="OrthoDB" id="441660at2759"/>
<feature type="compositionally biased region" description="Polar residues" evidence="14">
    <location>
        <begin position="477"/>
        <end position="490"/>
    </location>
</feature>
<dbReference type="Pfam" id="PF00084">
    <property type="entry name" value="Sushi"/>
    <property type="match status" value="1"/>
</dbReference>
<dbReference type="FunFam" id="3.10.100.10:FF:000003">
    <property type="entry name" value="Versican core protein"/>
    <property type="match status" value="1"/>
</dbReference>
<keyword evidence="5" id="KW-0677">Repeat</keyword>
<feature type="disulfide bond" evidence="11">
    <location>
        <begin position="1457"/>
        <end position="1466"/>
    </location>
</feature>
<dbReference type="InterPro" id="IPR050691">
    <property type="entry name" value="Hyaluronan_bind_Proteoglycan"/>
</dbReference>
<evidence type="ECO:0008006" key="23">
    <source>
        <dbReference type="Google" id="ProtNLM"/>
    </source>
</evidence>
<accession>A0A401T3Q2</accession>
<evidence type="ECO:0000259" key="16">
    <source>
        <dbReference type="PROSITE" id="PS50026"/>
    </source>
</evidence>
<dbReference type="FunFam" id="3.10.100.10:FF:000011">
    <property type="entry name" value="Aggrecan core protein"/>
    <property type="match status" value="1"/>
</dbReference>
<evidence type="ECO:0000256" key="9">
    <source>
        <dbReference type="ARBA" id="ARBA00023180"/>
    </source>
</evidence>
<dbReference type="SUPFAM" id="SSF57196">
    <property type="entry name" value="EGF/Laminin"/>
    <property type="match status" value="1"/>
</dbReference>
<feature type="compositionally biased region" description="Basic residues" evidence="14">
    <location>
        <begin position="1702"/>
        <end position="1721"/>
    </location>
</feature>
<dbReference type="InterPro" id="IPR016187">
    <property type="entry name" value="CTDL_fold"/>
</dbReference>
<feature type="compositionally biased region" description="Polar residues" evidence="14">
    <location>
        <begin position="999"/>
        <end position="1013"/>
    </location>
</feature>
<dbReference type="SMART" id="SM00032">
    <property type="entry name" value="CCP"/>
    <property type="match status" value="1"/>
</dbReference>
<feature type="compositionally biased region" description="Low complexity" evidence="14">
    <location>
        <begin position="819"/>
        <end position="831"/>
    </location>
</feature>
<dbReference type="Pfam" id="PF00193">
    <property type="entry name" value="Xlink"/>
    <property type="match status" value="2"/>
</dbReference>
<dbReference type="InterPro" id="IPR000152">
    <property type="entry name" value="EGF-type_Asp/Asn_hydroxyl_site"/>
</dbReference>
<dbReference type="GO" id="GO:0045202">
    <property type="term" value="C:synapse"/>
    <property type="evidence" value="ECO:0007669"/>
    <property type="project" value="TreeGrafter"/>
</dbReference>
<dbReference type="GO" id="GO:0002052">
    <property type="term" value="P:positive regulation of neuroblast proliferation"/>
    <property type="evidence" value="ECO:0007669"/>
    <property type="project" value="TreeGrafter"/>
</dbReference>
<dbReference type="PROSITE" id="PS01241">
    <property type="entry name" value="LINK_1"/>
    <property type="match status" value="1"/>
</dbReference>
<feature type="region of interest" description="Disordered" evidence="14">
    <location>
        <begin position="1051"/>
        <end position="1075"/>
    </location>
</feature>
<keyword evidence="2" id="KW-0964">Secreted</keyword>
<keyword evidence="7" id="KW-0654">Proteoglycan</keyword>
<dbReference type="SMART" id="SM00179">
    <property type="entry name" value="EGF_CA"/>
    <property type="match status" value="2"/>
</dbReference>
<feature type="compositionally biased region" description="Basic and acidic residues" evidence="14">
    <location>
        <begin position="1014"/>
        <end position="1023"/>
    </location>
</feature>
<evidence type="ECO:0000256" key="10">
    <source>
        <dbReference type="ARBA" id="ARBA00023319"/>
    </source>
</evidence>
<evidence type="ECO:0000313" key="21">
    <source>
        <dbReference type="EMBL" id="GCC37281.1"/>
    </source>
</evidence>
<feature type="compositionally biased region" description="Polar residues" evidence="14">
    <location>
        <begin position="1051"/>
        <end position="1064"/>
    </location>
</feature>
<dbReference type="PROSITE" id="PS50835">
    <property type="entry name" value="IG_LIKE"/>
    <property type="match status" value="1"/>
</dbReference>
<dbReference type="OMA" id="HESGHWN"/>
<reference evidence="21 22" key="1">
    <citation type="journal article" date="2018" name="Nat. Ecol. Evol.">
        <title>Shark genomes provide insights into elasmobranch evolution and the origin of vertebrates.</title>
        <authorList>
            <person name="Hara Y"/>
            <person name="Yamaguchi K"/>
            <person name="Onimaru K"/>
            <person name="Kadota M"/>
            <person name="Koyanagi M"/>
            <person name="Keeley SD"/>
            <person name="Tatsumi K"/>
            <person name="Tanaka K"/>
            <person name="Motone F"/>
            <person name="Kageyama Y"/>
            <person name="Nozu R"/>
            <person name="Adachi N"/>
            <person name="Nishimura O"/>
            <person name="Nakagawa R"/>
            <person name="Tanegashima C"/>
            <person name="Kiyatake I"/>
            <person name="Matsumoto R"/>
            <person name="Murakumo K"/>
            <person name="Nishida K"/>
            <person name="Terakita A"/>
            <person name="Kuratani S"/>
            <person name="Sato K"/>
            <person name="Hyodo S Kuraku.S."/>
        </authorList>
    </citation>
    <scope>NUCLEOTIDE SEQUENCE [LARGE SCALE GENOMIC DNA]</scope>
</reference>
<dbReference type="Gene3D" id="3.10.100.10">
    <property type="entry name" value="Mannose-Binding Protein A, subunit A"/>
    <property type="match status" value="3"/>
</dbReference>
<feature type="region of interest" description="Disordered" evidence="14">
    <location>
        <begin position="442"/>
        <end position="490"/>
    </location>
</feature>
<dbReference type="InterPro" id="IPR018097">
    <property type="entry name" value="EGF_Ca-bd_CS"/>
</dbReference>
<evidence type="ECO:0000259" key="18">
    <source>
        <dbReference type="PROSITE" id="PS50835"/>
    </source>
</evidence>
<dbReference type="PROSITE" id="PS00022">
    <property type="entry name" value="EGF_1"/>
    <property type="match status" value="2"/>
</dbReference>
<dbReference type="FunFam" id="2.10.25.10:FF:000537">
    <property type="entry name" value="Notch 3"/>
    <property type="match status" value="1"/>
</dbReference>
<dbReference type="CDD" id="cd03520">
    <property type="entry name" value="Link_domain_CSPGs_modules_2_4"/>
    <property type="match status" value="1"/>
</dbReference>
<dbReference type="PROSITE" id="PS00615">
    <property type="entry name" value="C_TYPE_LECTIN_1"/>
    <property type="match status" value="1"/>
</dbReference>
<dbReference type="InterPro" id="IPR013106">
    <property type="entry name" value="Ig_V-set"/>
</dbReference>
<evidence type="ECO:0000256" key="8">
    <source>
        <dbReference type="ARBA" id="ARBA00023157"/>
    </source>
</evidence>
<keyword evidence="8 11" id="KW-1015">Disulfide bond</keyword>
<feature type="disulfide bond" evidence="11">
    <location>
        <begin position="1495"/>
        <end position="1504"/>
    </location>
</feature>
<dbReference type="InterPro" id="IPR035976">
    <property type="entry name" value="Sushi/SCR/CCP_sf"/>
</dbReference>
<keyword evidence="9" id="KW-0325">Glycoprotein</keyword>
<dbReference type="Gene3D" id="2.10.25.10">
    <property type="entry name" value="Laminin"/>
    <property type="match status" value="2"/>
</dbReference>
<proteinExistence type="predicted"/>